<dbReference type="InterPro" id="IPR036390">
    <property type="entry name" value="WH_DNA-bd_sf"/>
</dbReference>
<proteinExistence type="predicted"/>
<dbReference type="RefSeq" id="WP_144260531.1">
    <property type="nucleotide sequence ID" value="NZ_QMDX01000001.1"/>
</dbReference>
<evidence type="ECO:0000313" key="3">
    <source>
        <dbReference type="Proteomes" id="UP000319894"/>
    </source>
</evidence>
<organism evidence="2 3">
    <name type="scientific">Haloglomus irregulare</name>
    <dbReference type="NCBI Taxonomy" id="2234134"/>
    <lineage>
        <taxon>Archaea</taxon>
        <taxon>Methanobacteriati</taxon>
        <taxon>Methanobacteriota</taxon>
        <taxon>Stenosarchaea group</taxon>
        <taxon>Halobacteria</taxon>
        <taxon>Halobacteriales</taxon>
        <taxon>Natronomonadaceae</taxon>
        <taxon>Haloglomus</taxon>
    </lineage>
</organism>
<protein>
    <submittedName>
        <fullName evidence="2">Crp/Fnr family transcriptional regulator</fullName>
    </submittedName>
</protein>
<dbReference type="InterPro" id="IPR057161">
    <property type="entry name" value="DUF7839"/>
</dbReference>
<dbReference type="Gene3D" id="1.10.10.10">
    <property type="entry name" value="Winged helix-like DNA-binding domain superfamily/Winged helix DNA-binding domain"/>
    <property type="match status" value="1"/>
</dbReference>
<dbReference type="OrthoDB" id="56502at2157"/>
<dbReference type="PIRSF" id="PIRSF004955">
    <property type="entry name" value="HTH_arch"/>
    <property type="match status" value="1"/>
</dbReference>
<dbReference type="InterPro" id="IPR000835">
    <property type="entry name" value="HTH_MarR-typ"/>
</dbReference>
<dbReference type="PANTHER" id="PTHR43704">
    <property type="entry name" value="BSR5907 PROTEIN"/>
    <property type="match status" value="1"/>
</dbReference>
<dbReference type="SUPFAM" id="SSF46785">
    <property type="entry name" value="Winged helix' DNA-binding domain"/>
    <property type="match status" value="1"/>
</dbReference>
<evidence type="ECO:0000313" key="2">
    <source>
        <dbReference type="EMBL" id="TSD16051.1"/>
    </source>
</evidence>
<dbReference type="InterPro" id="IPR012015">
    <property type="entry name" value="UCP_HTH_arc"/>
</dbReference>
<dbReference type="CDD" id="cd00092">
    <property type="entry name" value="HTH_CRP"/>
    <property type="match status" value="1"/>
</dbReference>
<name>A0A554NF89_9EURY</name>
<dbReference type="InParanoid" id="A0A554NF89"/>
<feature type="domain" description="HTH crp-type" evidence="1">
    <location>
        <begin position="34"/>
        <end position="83"/>
    </location>
</feature>
<dbReference type="GO" id="GO:0003700">
    <property type="term" value="F:DNA-binding transcription factor activity"/>
    <property type="evidence" value="ECO:0007669"/>
    <property type="project" value="InterPro"/>
</dbReference>
<dbReference type="Proteomes" id="UP000319894">
    <property type="component" value="Unassembled WGS sequence"/>
</dbReference>
<dbReference type="Pfam" id="PF25211">
    <property type="entry name" value="DUF7839"/>
    <property type="match status" value="1"/>
</dbReference>
<keyword evidence="3" id="KW-1185">Reference proteome</keyword>
<dbReference type="EMBL" id="QMDX01000001">
    <property type="protein sequence ID" value="TSD16051.1"/>
    <property type="molecule type" value="Genomic_DNA"/>
</dbReference>
<comment type="caution">
    <text evidence="2">The sequence shown here is derived from an EMBL/GenBank/DDBJ whole genome shotgun (WGS) entry which is preliminary data.</text>
</comment>
<dbReference type="GO" id="GO:0003677">
    <property type="term" value="F:DNA binding"/>
    <property type="evidence" value="ECO:0007669"/>
    <property type="project" value="InterPro"/>
</dbReference>
<dbReference type="InterPro" id="IPR012318">
    <property type="entry name" value="HTH_CRP"/>
</dbReference>
<accession>A0A554NF89</accession>
<evidence type="ECO:0000259" key="1">
    <source>
        <dbReference type="SMART" id="SM00419"/>
    </source>
</evidence>
<dbReference type="SMART" id="SM00419">
    <property type="entry name" value="HTH_CRP"/>
    <property type="match status" value="1"/>
</dbReference>
<dbReference type="Pfam" id="PF12802">
    <property type="entry name" value="MarR_2"/>
    <property type="match status" value="1"/>
</dbReference>
<dbReference type="AlphaFoldDB" id="A0A554NF89"/>
<dbReference type="InterPro" id="IPR036388">
    <property type="entry name" value="WH-like_DNA-bd_sf"/>
</dbReference>
<gene>
    <name evidence="2" type="ORF">DP107_02395</name>
</gene>
<dbReference type="PANTHER" id="PTHR43704:SF2">
    <property type="entry name" value="HTH CRP-TYPE DOMAIN-CONTAINING PROTEIN"/>
    <property type="match status" value="1"/>
</dbReference>
<reference evidence="2 3" key="1">
    <citation type="submission" date="2018-06" db="EMBL/GenBank/DDBJ databases">
        <title>Natronomonas sp. F16-60 a new haloarchaeon isolated from a solar saltern of Isla Cristina, Huelva, Spain.</title>
        <authorList>
            <person name="Duran-Viseras A."/>
            <person name="Sanchez-Porro C."/>
            <person name="Ventosa A."/>
        </authorList>
    </citation>
    <scope>NUCLEOTIDE SEQUENCE [LARGE SCALE GENOMIC DNA]</scope>
    <source>
        <strain evidence="2 3">F16-60</strain>
    </source>
</reference>
<sequence>MSGDDAAAETTGAGDRAGVLRSKRDATRYQILVEIAQRQPAVSQQEVADAIGVTAQAVSDYLQGLVAEDYVEKHGRGRYEVTNEGVDWLMSRTEALRDYVGHVSEDVLGRVEVDTALATAHIDEGQPVSLSMRDGVLRATPGSAGSATGVAVTTADTDEDVGVTEFEGLVDYEWGEVRVVSVPRVHEGGSGAVDPDALAERRTDIDLLAVAGTEALAAVRRAGLDLDIRFGAPAAVAEAAHRGLDVLVVASVTELSAVTDALRDGDLGYDVIDGETL</sequence>